<dbReference type="InterPro" id="IPR038718">
    <property type="entry name" value="SNF2-like_sf"/>
</dbReference>
<reference evidence="4" key="1">
    <citation type="submission" date="2023-10" db="EMBL/GenBank/DDBJ databases">
        <authorList>
            <person name="Chen Y."/>
            <person name="Shah S."/>
            <person name="Dougan E. K."/>
            <person name="Thang M."/>
            <person name="Chan C."/>
        </authorList>
    </citation>
    <scope>NUCLEOTIDE SEQUENCE [LARGE SCALE GENOMIC DNA]</scope>
</reference>
<proteinExistence type="predicted"/>
<evidence type="ECO:0000256" key="1">
    <source>
        <dbReference type="ARBA" id="ARBA00022801"/>
    </source>
</evidence>
<comment type="caution">
    <text evidence="4">The sequence shown here is derived from an EMBL/GenBank/DDBJ whole genome shotgun (WGS) entry which is preliminary data.</text>
</comment>
<dbReference type="Proteomes" id="UP001189429">
    <property type="component" value="Unassembled WGS sequence"/>
</dbReference>
<gene>
    <name evidence="4" type="ORF">PCOR1329_LOCUS82507</name>
</gene>
<feature type="compositionally biased region" description="Basic and acidic residues" evidence="2">
    <location>
        <begin position="271"/>
        <end position="287"/>
    </location>
</feature>
<dbReference type="PANTHER" id="PTHR45766:SF6">
    <property type="entry name" value="SWI_SNF-RELATED MATRIX-ASSOCIATED ACTIN-DEPENDENT REGULATOR OF CHROMATIN SUBFAMILY A-LIKE PROTEIN 1"/>
    <property type="match status" value="1"/>
</dbReference>
<feature type="domain" description="Helicase ATP-binding" evidence="3">
    <location>
        <begin position="355"/>
        <end position="485"/>
    </location>
</feature>
<accession>A0ABN9Y897</accession>
<sequence length="732" mass="80534">MYVRSLADSLSFLNKRYFHVFDSRVFACVAAQGRSSSKVLNRISRRTKRAHIKYEGITDRTLLRYRKQVSNFFNYLHVRGLQLPDSMAHLDSAAAEYVNHLYMEGEPHGHVQEFVSGLRRLLPSCRKHVDTAKLYCSYWGRGLKRRRALPIPADALVGMVGVAFACSEDRVAVIFLVGFLGLLRTGKLVTLTPKQVKVIADKAQLWRSRYVQLAACLGDGELAERLAAAAPAQWELMVSENGSGITKRRRNVALHAKVIPTPLVSASPVAPRRDQHGPCLGHKEIGGRDDGTQISEVEFKGEQQELESYVNPISQAEYHASNFGESAGIGGGTVPTRGAAVEGSVKPDMQCEGEEWPVLVICPSSLRFVWKEQAGRWLPDLCGDGRVQVIKSGKESFREDAAVWVISYNLLAAASGAKYMSRPCGNPHQLVICDESHNIKEWSAKRTKAAVQILQKADHAILLSGTPTRNTPDELHAQLAGLQLPGLFSYASFRRRYCIEKNVRLGTGQVFKKITGARNANELNLMLTSSVMIRQSPTAFTQTAQLRATWRALTAWPVNQATRWLDYPWAYSSGHVYMLVRSAQLITMIQNVLSNGLALERASERMQDDDAIAWATVQQDGQGLAVASARLQDDEAVAHAAAKLCGPPLGHANGRLRGSGEWSRAGWPSSTPVGGSGLLVHARWPPWDDGAVARAARRGLAVAHASWRLCGDEAAARAAVEEKWWALKPASK</sequence>
<name>A0ABN9Y897_9DINO</name>
<dbReference type="PANTHER" id="PTHR45766">
    <property type="entry name" value="DNA ANNEALING HELICASE AND ENDONUCLEASE ZRANB3 FAMILY MEMBER"/>
    <property type="match status" value="1"/>
</dbReference>
<dbReference type="InterPro" id="IPR027417">
    <property type="entry name" value="P-loop_NTPase"/>
</dbReference>
<evidence type="ECO:0000313" key="5">
    <source>
        <dbReference type="Proteomes" id="UP001189429"/>
    </source>
</evidence>
<keyword evidence="1" id="KW-0378">Hydrolase</keyword>
<evidence type="ECO:0000259" key="3">
    <source>
        <dbReference type="PROSITE" id="PS51192"/>
    </source>
</evidence>
<dbReference type="Pfam" id="PF00176">
    <property type="entry name" value="SNF2-rel_dom"/>
    <property type="match status" value="1"/>
</dbReference>
<dbReference type="SUPFAM" id="SSF52540">
    <property type="entry name" value="P-loop containing nucleoside triphosphate hydrolases"/>
    <property type="match status" value="1"/>
</dbReference>
<feature type="region of interest" description="Disordered" evidence="2">
    <location>
        <begin position="266"/>
        <end position="287"/>
    </location>
</feature>
<protein>
    <recommendedName>
        <fullName evidence="3">Helicase ATP-binding domain-containing protein</fullName>
    </recommendedName>
</protein>
<keyword evidence="5" id="KW-1185">Reference proteome</keyword>
<dbReference type="PROSITE" id="PS51192">
    <property type="entry name" value="HELICASE_ATP_BIND_1"/>
    <property type="match status" value="1"/>
</dbReference>
<evidence type="ECO:0000313" key="4">
    <source>
        <dbReference type="EMBL" id="CAK0907507.1"/>
    </source>
</evidence>
<organism evidence="4 5">
    <name type="scientific">Prorocentrum cordatum</name>
    <dbReference type="NCBI Taxonomy" id="2364126"/>
    <lineage>
        <taxon>Eukaryota</taxon>
        <taxon>Sar</taxon>
        <taxon>Alveolata</taxon>
        <taxon>Dinophyceae</taxon>
        <taxon>Prorocentrales</taxon>
        <taxon>Prorocentraceae</taxon>
        <taxon>Prorocentrum</taxon>
    </lineage>
</organism>
<dbReference type="InterPro" id="IPR000330">
    <property type="entry name" value="SNF2_N"/>
</dbReference>
<evidence type="ECO:0000256" key="2">
    <source>
        <dbReference type="SAM" id="MobiDB-lite"/>
    </source>
</evidence>
<dbReference type="Gene3D" id="3.40.50.10810">
    <property type="entry name" value="Tandem AAA-ATPase domain"/>
    <property type="match status" value="1"/>
</dbReference>
<dbReference type="InterPro" id="IPR014001">
    <property type="entry name" value="Helicase_ATP-bd"/>
</dbReference>
<dbReference type="EMBL" id="CAUYUJ010021871">
    <property type="protein sequence ID" value="CAK0907507.1"/>
    <property type="molecule type" value="Genomic_DNA"/>
</dbReference>